<keyword evidence="2" id="KW-0436">Ligase</keyword>
<dbReference type="Pfam" id="PF13193">
    <property type="entry name" value="AMP-binding_C"/>
    <property type="match status" value="1"/>
</dbReference>
<reference evidence="5 6" key="1">
    <citation type="submission" date="2023-02" db="EMBL/GenBank/DDBJ databases">
        <title>LHISI_Scaffold_Assembly.</title>
        <authorList>
            <person name="Stuart O.P."/>
            <person name="Cleave R."/>
            <person name="Magrath M.J.L."/>
            <person name="Mikheyev A.S."/>
        </authorList>
    </citation>
    <scope>NUCLEOTIDE SEQUENCE [LARGE SCALE GENOMIC DNA]</scope>
    <source>
        <strain evidence="5">Daus_M_001</strain>
        <tissue evidence="5">Leg muscle</tissue>
    </source>
</reference>
<gene>
    <name evidence="5" type="ORF">PR048_003814</name>
</gene>
<sequence>MEQGRNARAEETRDPRENPPPTQAIRVRIPAGLFPDFRMWESCRTMPLVGGFSRGSPVSPASSVRLTSTILIGSQDPAVKIRPNLFTPHKRERESFLSVISQVVDLETGELLGPNKTGELCFRSPLNMKGYLGNLQATIDTIDREGFVHSGDVGYYDDDQYFYVVDRVKELIKYKSFQECSVFLQVPPAELEAVLLSHPSVQDAAVIGIPDDAAGELPKAFVVKQAGANVTEDELIRFVTSQVSPLKRLYGGLHFIDAIPKTASGKILRRDLKNMFISKL</sequence>
<dbReference type="InterPro" id="IPR045851">
    <property type="entry name" value="AMP-bd_C_sf"/>
</dbReference>
<organism evidence="5 6">
    <name type="scientific">Dryococelus australis</name>
    <dbReference type="NCBI Taxonomy" id="614101"/>
    <lineage>
        <taxon>Eukaryota</taxon>
        <taxon>Metazoa</taxon>
        <taxon>Ecdysozoa</taxon>
        <taxon>Arthropoda</taxon>
        <taxon>Hexapoda</taxon>
        <taxon>Insecta</taxon>
        <taxon>Pterygota</taxon>
        <taxon>Neoptera</taxon>
        <taxon>Polyneoptera</taxon>
        <taxon>Phasmatodea</taxon>
        <taxon>Verophasmatodea</taxon>
        <taxon>Anareolatae</taxon>
        <taxon>Phasmatidae</taxon>
        <taxon>Eurycanthinae</taxon>
        <taxon>Dryococelus</taxon>
    </lineage>
</organism>
<feature type="domain" description="AMP-binding enzyme C-terminal" evidence="4">
    <location>
        <begin position="190"/>
        <end position="266"/>
    </location>
</feature>
<dbReference type="Gene3D" id="3.30.300.30">
    <property type="match status" value="1"/>
</dbReference>
<feature type="region of interest" description="Disordered" evidence="3">
    <location>
        <begin position="1"/>
        <end position="23"/>
    </location>
</feature>
<evidence type="ECO:0000256" key="1">
    <source>
        <dbReference type="ARBA" id="ARBA00006432"/>
    </source>
</evidence>
<comment type="similarity">
    <text evidence="1">Belongs to the ATP-dependent AMP-binding enzyme family.</text>
</comment>
<comment type="caution">
    <text evidence="5">The sequence shown here is derived from an EMBL/GenBank/DDBJ whole genome shotgun (WGS) entry which is preliminary data.</text>
</comment>
<evidence type="ECO:0000259" key="4">
    <source>
        <dbReference type="Pfam" id="PF13193"/>
    </source>
</evidence>
<protein>
    <recommendedName>
        <fullName evidence="4">AMP-binding enzyme C-terminal domain-containing protein</fullName>
    </recommendedName>
</protein>
<dbReference type="Gene3D" id="2.30.38.10">
    <property type="entry name" value="Luciferase, Domain 3"/>
    <property type="match status" value="1"/>
</dbReference>
<evidence type="ECO:0000256" key="2">
    <source>
        <dbReference type="ARBA" id="ARBA00022598"/>
    </source>
</evidence>
<name>A0ABQ9IP26_9NEOP</name>
<dbReference type="SUPFAM" id="SSF56801">
    <property type="entry name" value="Acetyl-CoA synthetase-like"/>
    <property type="match status" value="1"/>
</dbReference>
<dbReference type="InterPro" id="IPR025110">
    <property type="entry name" value="AMP-bd_C"/>
</dbReference>
<evidence type="ECO:0000313" key="6">
    <source>
        <dbReference type="Proteomes" id="UP001159363"/>
    </source>
</evidence>
<accession>A0ABQ9IP26</accession>
<dbReference type="Proteomes" id="UP001159363">
    <property type="component" value="Chromosome 1"/>
</dbReference>
<dbReference type="EMBL" id="JARBHB010000001">
    <property type="protein sequence ID" value="KAJ8898454.1"/>
    <property type="molecule type" value="Genomic_DNA"/>
</dbReference>
<dbReference type="PANTHER" id="PTHR24096">
    <property type="entry name" value="LONG-CHAIN-FATTY-ACID--COA LIGASE"/>
    <property type="match status" value="1"/>
</dbReference>
<keyword evidence="6" id="KW-1185">Reference proteome</keyword>
<feature type="compositionally biased region" description="Basic and acidic residues" evidence="3">
    <location>
        <begin position="1"/>
        <end position="17"/>
    </location>
</feature>
<proteinExistence type="inferred from homology"/>
<dbReference type="PANTHER" id="PTHR24096:SF149">
    <property type="entry name" value="AMP-BINDING DOMAIN-CONTAINING PROTEIN-RELATED"/>
    <property type="match status" value="1"/>
</dbReference>
<evidence type="ECO:0000313" key="5">
    <source>
        <dbReference type="EMBL" id="KAJ8898454.1"/>
    </source>
</evidence>
<evidence type="ECO:0000256" key="3">
    <source>
        <dbReference type="SAM" id="MobiDB-lite"/>
    </source>
</evidence>